<evidence type="ECO:0000313" key="2">
    <source>
        <dbReference type="Proteomes" id="UP000321168"/>
    </source>
</evidence>
<dbReference type="RefSeq" id="WP_147014497.1">
    <property type="nucleotide sequence ID" value="NZ_VORB01000005.1"/>
</dbReference>
<reference evidence="1 2" key="1">
    <citation type="submission" date="2019-08" db="EMBL/GenBank/DDBJ databases">
        <title>Genome of Luteibaculum oceani JCM 18817.</title>
        <authorList>
            <person name="Bowman J.P."/>
        </authorList>
    </citation>
    <scope>NUCLEOTIDE SEQUENCE [LARGE SCALE GENOMIC DNA]</scope>
    <source>
        <strain evidence="1 2">JCM 18817</strain>
    </source>
</reference>
<dbReference type="Proteomes" id="UP000321168">
    <property type="component" value="Unassembled WGS sequence"/>
</dbReference>
<dbReference type="EMBL" id="VORB01000005">
    <property type="protein sequence ID" value="TXC78973.1"/>
    <property type="molecule type" value="Genomic_DNA"/>
</dbReference>
<protein>
    <submittedName>
        <fullName evidence="1">DUF4270 domain-containing protein</fullName>
    </submittedName>
</protein>
<organism evidence="1 2">
    <name type="scientific">Luteibaculum oceani</name>
    <dbReference type="NCBI Taxonomy" id="1294296"/>
    <lineage>
        <taxon>Bacteria</taxon>
        <taxon>Pseudomonadati</taxon>
        <taxon>Bacteroidota</taxon>
        <taxon>Flavobacteriia</taxon>
        <taxon>Flavobacteriales</taxon>
        <taxon>Luteibaculaceae</taxon>
        <taxon>Luteibaculum</taxon>
    </lineage>
</organism>
<accession>A0A5C6UZV5</accession>
<comment type="caution">
    <text evidence="1">The sequence shown here is derived from an EMBL/GenBank/DDBJ whole genome shotgun (WGS) entry which is preliminary data.</text>
</comment>
<name>A0A5C6UZV5_9FLAO</name>
<sequence length="439" mass="48235">MISSVLVRKALGFSALFLVLVGCEKPKGNLSDDLLPEGDILSFKSTQGAPFQWETIKADSIVTDNLSALMLGVYNDPHTGTANYSNQFQVRLSSNASVITNRAEIEIDSVNLTMAISSVYGSEDFAHQMEVYQLAEDLNVDSTYYSNRIFNTEQTNLVVDTAGMLKFSPDEIVVNGDTLGAQFKLPLKKELGEYLLKNSTDDNFLNNKNFAEYFKGLQVKSVSIPGSGDGSVAVVNPSSIYSNLDIYYHYTSDPDSTYKYQLIVSGNSVRSTTILHDFTGSEAELELNNTGEATYGLIKTGGGLFAKFHIDKLDSLKALAPIGIAQAELFLPVKRDVMAEKFGPSKNLILVELNEDGTLRLLPDQLEGSSYFGGAYDEEKGGYTFHIARFIQQYSIRTDEFFGFGLIPASGGVSANRTLLLKAEEDGLRPELIVYFTRL</sequence>
<proteinExistence type="predicted"/>
<keyword evidence="2" id="KW-1185">Reference proteome</keyword>
<gene>
    <name evidence="1" type="ORF">FRX97_07095</name>
</gene>
<dbReference type="Pfam" id="PF14092">
    <property type="entry name" value="DUF4270"/>
    <property type="match status" value="1"/>
</dbReference>
<dbReference type="OrthoDB" id="1466062at2"/>
<dbReference type="AlphaFoldDB" id="A0A5C6UZV5"/>
<evidence type="ECO:0000313" key="1">
    <source>
        <dbReference type="EMBL" id="TXC78973.1"/>
    </source>
</evidence>
<dbReference type="InterPro" id="IPR025366">
    <property type="entry name" value="DUF4270"/>
</dbReference>